<feature type="transmembrane region" description="Helical" evidence="1">
    <location>
        <begin position="142"/>
        <end position="164"/>
    </location>
</feature>
<sequence>MGWFVDFVPVSAGTWDLGNRVLGRGTALLTSTSGGGDSRLDWVVSLFVPVVVLLRDRVLVPKDELNQESDPISLEVYAFSSQCYRAELGHVAAPLHERLHSAGHVYGSVFFFVTLGFVVLFVDESTLISPLTGFFGSFSTLVFSRVSVRPFPLLALLLLLLTLLESHLRRCGPKAPEVVLGRVLRELHSLFSTGGSDG</sequence>
<reference evidence="2 3" key="1">
    <citation type="submission" date="2018-11" db="EMBL/GenBank/DDBJ databases">
        <authorList>
            <consortium name="Pathogen Informatics"/>
        </authorList>
    </citation>
    <scope>NUCLEOTIDE SEQUENCE [LARGE SCALE GENOMIC DNA]</scope>
</reference>
<proteinExistence type="predicted"/>
<dbReference type="EMBL" id="UYRU01113733">
    <property type="protein sequence ID" value="VDN44936.1"/>
    <property type="molecule type" value="Genomic_DNA"/>
</dbReference>
<accession>A0A3P7RP97</accession>
<evidence type="ECO:0000313" key="2">
    <source>
        <dbReference type="EMBL" id="VDN44936.1"/>
    </source>
</evidence>
<protein>
    <submittedName>
        <fullName evidence="2">Uncharacterized protein</fullName>
    </submittedName>
</protein>
<gene>
    <name evidence="2" type="ORF">DILT_LOCUS19482</name>
</gene>
<dbReference type="Proteomes" id="UP000281553">
    <property type="component" value="Unassembled WGS sequence"/>
</dbReference>
<evidence type="ECO:0000256" key="1">
    <source>
        <dbReference type="SAM" id="Phobius"/>
    </source>
</evidence>
<keyword evidence="1" id="KW-1133">Transmembrane helix</keyword>
<keyword evidence="1" id="KW-0812">Transmembrane</keyword>
<keyword evidence="1" id="KW-0472">Membrane</keyword>
<keyword evidence="3" id="KW-1185">Reference proteome</keyword>
<dbReference type="AlphaFoldDB" id="A0A3P7RP97"/>
<feature type="transmembrane region" description="Helical" evidence="1">
    <location>
        <begin position="105"/>
        <end position="122"/>
    </location>
</feature>
<organism evidence="2 3">
    <name type="scientific">Dibothriocephalus latus</name>
    <name type="common">Fish tapeworm</name>
    <name type="synonym">Diphyllobothrium latum</name>
    <dbReference type="NCBI Taxonomy" id="60516"/>
    <lineage>
        <taxon>Eukaryota</taxon>
        <taxon>Metazoa</taxon>
        <taxon>Spiralia</taxon>
        <taxon>Lophotrochozoa</taxon>
        <taxon>Platyhelminthes</taxon>
        <taxon>Cestoda</taxon>
        <taxon>Eucestoda</taxon>
        <taxon>Diphyllobothriidea</taxon>
        <taxon>Diphyllobothriidae</taxon>
        <taxon>Dibothriocephalus</taxon>
    </lineage>
</organism>
<evidence type="ECO:0000313" key="3">
    <source>
        <dbReference type="Proteomes" id="UP000281553"/>
    </source>
</evidence>
<name>A0A3P7RP97_DIBLA</name>